<reference evidence="2 3" key="1">
    <citation type="submission" date="2019-05" db="EMBL/GenBank/DDBJ databases">
        <title>Emergence of the Ug99 lineage of the wheat stem rust pathogen through somatic hybridization.</title>
        <authorList>
            <person name="Li F."/>
            <person name="Upadhyaya N.M."/>
            <person name="Sperschneider J."/>
            <person name="Matny O."/>
            <person name="Nguyen-Phuc H."/>
            <person name="Mago R."/>
            <person name="Raley C."/>
            <person name="Miller M.E."/>
            <person name="Silverstein K.A.T."/>
            <person name="Henningsen E."/>
            <person name="Hirsch C.D."/>
            <person name="Visser B."/>
            <person name="Pretorius Z.A."/>
            <person name="Steffenson B.J."/>
            <person name="Schwessinger B."/>
            <person name="Dodds P.N."/>
            <person name="Figueroa M."/>
        </authorList>
    </citation>
    <scope>NUCLEOTIDE SEQUENCE [LARGE SCALE GENOMIC DNA]</scope>
    <source>
        <strain evidence="2 3">Ug99</strain>
    </source>
</reference>
<dbReference type="EMBL" id="VDEP01000529">
    <property type="protein sequence ID" value="KAA1063725.1"/>
    <property type="molecule type" value="Genomic_DNA"/>
</dbReference>
<accession>A0A5B0LHI2</accession>
<feature type="compositionally biased region" description="Basic and acidic residues" evidence="1">
    <location>
        <begin position="1"/>
        <end position="16"/>
    </location>
</feature>
<dbReference type="AlphaFoldDB" id="A0A5B0LHI2"/>
<evidence type="ECO:0000313" key="2">
    <source>
        <dbReference type="EMBL" id="KAA1063725.1"/>
    </source>
</evidence>
<feature type="region of interest" description="Disordered" evidence="1">
    <location>
        <begin position="1"/>
        <end position="26"/>
    </location>
</feature>
<name>A0A5B0LHI2_PUCGR</name>
<proteinExistence type="predicted"/>
<dbReference type="Proteomes" id="UP000325313">
    <property type="component" value="Unassembled WGS sequence"/>
</dbReference>
<feature type="compositionally biased region" description="Basic and acidic residues" evidence="1">
    <location>
        <begin position="163"/>
        <end position="172"/>
    </location>
</feature>
<evidence type="ECO:0000256" key="1">
    <source>
        <dbReference type="SAM" id="MobiDB-lite"/>
    </source>
</evidence>
<comment type="caution">
    <text evidence="2">The sequence shown here is derived from an EMBL/GenBank/DDBJ whole genome shotgun (WGS) entry which is preliminary data.</text>
</comment>
<feature type="region of interest" description="Disordered" evidence="1">
    <location>
        <begin position="145"/>
        <end position="172"/>
    </location>
</feature>
<evidence type="ECO:0008006" key="4">
    <source>
        <dbReference type="Google" id="ProtNLM"/>
    </source>
</evidence>
<sequence length="224" mass="25679">MNVDVKGNHPTEDVKPSVKPLTPAPPQLHSEVNVGKILKAWPNKDCPKFKGTPGEDARDWLVTMEVLLEDRQAHIGVWNVATITDQSISDQLNRLFQSQNETCQEFYERFRDWQTKAKTYGYQYDKKTTFVKKLIRGLATEHDHKHRKLHPVASTSGGGSGKRQSDGDYGWDRKKKSSCLACYNCKKEGHVLAKFPEPKTDCQKAWEAKHAEEKANKEKKRSQW</sequence>
<evidence type="ECO:0000313" key="3">
    <source>
        <dbReference type="Proteomes" id="UP000325313"/>
    </source>
</evidence>
<organism evidence="2 3">
    <name type="scientific">Puccinia graminis f. sp. tritici</name>
    <dbReference type="NCBI Taxonomy" id="56615"/>
    <lineage>
        <taxon>Eukaryota</taxon>
        <taxon>Fungi</taxon>
        <taxon>Dikarya</taxon>
        <taxon>Basidiomycota</taxon>
        <taxon>Pucciniomycotina</taxon>
        <taxon>Pucciniomycetes</taxon>
        <taxon>Pucciniales</taxon>
        <taxon>Pucciniaceae</taxon>
        <taxon>Puccinia</taxon>
    </lineage>
</organism>
<gene>
    <name evidence="2" type="ORF">PGTUg99_002425</name>
</gene>
<protein>
    <recommendedName>
        <fullName evidence="4">CCHC-type domain-containing protein</fullName>
    </recommendedName>
</protein>